<dbReference type="Proteomes" id="UP001431783">
    <property type="component" value="Unassembled WGS sequence"/>
</dbReference>
<comment type="caution">
    <text evidence="2">The sequence shown here is derived from an EMBL/GenBank/DDBJ whole genome shotgun (WGS) entry which is preliminary data.</text>
</comment>
<dbReference type="AlphaFoldDB" id="A0AAW1TIG5"/>
<name>A0AAW1TIG5_9CUCU</name>
<evidence type="ECO:0000313" key="3">
    <source>
        <dbReference type="Proteomes" id="UP001431783"/>
    </source>
</evidence>
<dbReference type="EMBL" id="JARQZJ010000003">
    <property type="protein sequence ID" value="KAK9870476.1"/>
    <property type="molecule type" value="Genomic_DNA"/>
</dbReference>
<keyword evidence="1" id="KW-1133">Transmembrane helix</keyword>
<organism evidence="2 3">
    <name type="scientific">Henosepilachna vigintioctopunctata</name>
    <dbReference type="NCBI Taxonomy" id="420089"/>
    <lineage>
        <taxon>Eukaryota</taxon>
        <taxon>Metazoa</taxon>
        <taxon>Ecdysozoa</taxon>
        <taxon>Arthropoda</taxon>
        <taxon>Hexapoda</taxon>
        <taxon>Insecta</taxon>
        <taxon>Pterygota</taxon>
        <taxon>Neoptera</taxon>
        <taxon>Endopterygota</taxon>
        <taxon>Coleoptera</taxon>
        <taxon>Polyphaga</taxon>
        <taxon>Cucujiformia</taxon>
        <taxon>Coccinelloidea</taxon>
        <taxon>Coccinellidae</taxon>
        <taxon>Epilachninae</taxon>
        <taxon>Epilachnini</taxon>
        <taxon>Henosepilachna</taxon>
    </lineage>
</organism>
<evidence type="ECO:0000313" key="2">
    <source>
        <dbReference type="EMBL" id="KAK9870476.1"/>
    </source>
</evidence>
<keyword evidence="1" id="KW-0472">Membrane</keyword>
<protein>
    <submittedName>
        <fullName evidence="2">Uncharacterized protein</fullName>
    </submittedName>
</protein>
<evidence type="ECO:0000256" key="1">
    <source>
        <dbReference type="SAM" id="Phobius"/>
    </source>
</evidence>
<feature type="transmembrane region" description="Helical" evidence="1">
    <location>
        <begin position="21"/>
        <end position="39"/>
    </location>
</feature>
<sequence length="69" mass="7993">MNYATSKSYNYDEKRSHRKKGSFFKQICVSIIINFGFIFKSNSKPRFIPKVSILLAVQISSELNLRCSI</sequence>
<reference evidence="2 3" key="1">
    <citation type="submission" date="2023-03" db="EMBL/GenBank/DDBJ databases">
        <title>Genome insight into feeding habits of ladybird beetles.</title>
        <authorList>
            <person name="Li H.-S."/>
            <person name="Huang Y.-H."/>
            <person name="Pang H."/>
        </authorList>
    </citation>
    <scope>NUCLEOTIDE SEQUENCE [LARGE SCALE GENOMIC DNA]</scope>
    <source>
        <strain evidence="2">SYSU_2023b</strain>
        <tissue evidence="2">Whole body</tissue>
    </source>
</reference>
<keyword evidence="1" id="KW-0812">Transmembrane</keyword>
<gene>
    <name evidence="2" type="ORF">WA026_008034</name>
</gene>
<keyword evidence="3" id="KW-1185">Reference proteome</keyword>
<accession>A0AAW1TIG5</accession>
<proteinExistence type="predicted"/>